<keyword evidence="3" id="KW-0328">Glycosyltransferase</keyword>
<evidence type="ECO:0000256" key="2">
    <source>
        <dbReference type="ARBA" id="ARBA00022475"/>
    </source>
</evidence>
<evidence type="ECO:0000313" key="10">
    <source>
        <dbReference type="EMBL" id="EME61679.1"/>
    </source>
</evidence>
<feature type="transmembrane region" description="Helical" evidence="8">
    <location>
        <begin position="148"/>
        <end position="178"/>
    </location>
</feature>
<protein>
    <submittedName>
        <fullName evidence="10">Glycosyl transferase family protein</fullName>
    </submittedName>
</protein>
<evidence type="ECO:0000256" key="5">
    <source>
        <dbReference type="ARBA" id="ARBA00022692"/>
    </source>
</evidence>
<keyword evidence="11" id="KW-1185">Reference proteome</keyword>
<dbReference type="OrthoDB" id="3651658at2"/>
<reference evidence="10 11" key="1">
    <citation type="journal article" date="2013" name="Genome Announc.">
        <title>Draft Genome Sequence of Amycolatopsis decaplanina Strain DSM 44594T.</title>
        <authorList>
            <person name="Kaur N."/>
            <person name="Kumar S."/>
            <person name="Bala M."/>
            <person name="Raghava G.P."/>
            <person name="Mayilraj S."/>
        </authorList>
    </citation>
    <scope>NUCLEOTIDE SEQUENCE [LARGE SCALE GENOMIC DNA]</scope>
    <source>
        <strain evidence="10 11">DSM 44594</strain>
    </source>
</reference>
<evidence type="ECO:0000256" key="3">
    <source>
        <dbReference type="ARBA" id="ARBA00022676"/>
    </source>
</evidence>
<comment type="caution">
    <text evidence="10">The sequence shown here is derived from an EMBL/GenBank/DDBJ whole genome shotgun (WGS) entry which is preliminary data.</text>
</comment>
<dbReference type="GO" id="GO:0005886">
    <property type="term" value="C:plasma membrane"/>
    <property type="evidence" value="ECO:0007669"/>
    <property type="project" value="UniProtKB-SubCell"/>
</dbReference>
<organism evidence="10 11">
    <name type="scientific">Amycolatopsis decaplanina DSM 44594</name>
    <dbReference type="NCBI Taxonomy" id="1284240"/>
    <lineage>
        <taxon>Bacteria</taxon>
        <taxon>Bacillati</taxon>
        <taxon>Actinomycetota</taxon>
        <taxon>Actinomycetes</taxon>
        <taxon>Pseudonocardiales</taxon>
        <taxon>Pseudonocardiaceae</taxon>
        <taxon>Amycolatopsis</taxon>
    </lineage>
</organism>
<feature type="domain" description="Glycosyltransferase RgtA/B/C/D-like" evidence="9">
    <location>
        <begin position="51"/>
        <end position="205"/>
    </location>
</feature>
<evidence type="ECO:0000256" key="7">
    <source>
        <dbReference type="ARBA" id="ARBA00023136"/>
    </source>
</evidence>
<evidence type="ECO:0000256" key="1">
    <source>
        <dbReference type="ARBA" id="ARBA00004651"/>
    </source>
</evidence>
<proteinExistence type="predicted"/>
<keyword evidence="5 8" id="KW-0812">Transmembrane</keyword>
<feature type="transmembrane region" description="Helical" evidence="8">
    <location>
        <begin position="190"/>
        <end position="210"/>
    </location>
</feature>
<keyword evidence="7 8" id="KW-0472">Membrane</keyword>
<evidence type="ECO:0000256" key="4">
    <source>
        <dbReference type="ARBA" id="ARBA00022679"/>
    </source>
</evidence>
<dbReference type="PANTHER" id="PTHR33908:SF11">
    <property type="entry name" value="MEMBRANE PROTEIN"/>
    <property type="match status" value="1"/>
</dbReference>
<dbReference type="GO" id="GO:0016763">
    <property type="term" value="F:pentosyltransferase activity"/>
    <property type="evidence" value="ECO:0007669"/>
    <property type="project" value="TreeGrafter"/>
</dbReference>
<dbReference type="PANTHER" id="PTHR33908">
    <property type="entry name" value="MANNOSYLTRANSFERASE YKCB-RELATED"/>
    <property type="match status" value="1"/>
</dbReference>
<keyword evidence="6 8" id="KW-1133">Transmembrane helix</keyword>
<dbReference type="AlphaFoldDB" id="M2ZMQ6"/>
<keyword evidence="2" id="KW-1003">Cell membrane</keyword>
<name>M2ZMQ6_9PSEU</name>
<dbReference type="PATRIC" id="fig|1284240.4.peg.2222"/>
<dbReference type="Pfam" id="PF13231">
    <property type="entry name" value="PMT_2"/>
    <property type="match status" value="1"/>
</dbReference>
<accession>M2ZMQ6</accession>
<evidence type="ECO:0000313" key="11">
    <source>
        <dbReference type="Proteomes" id="UP000054226"/>
    </source>
</evidence>
<dbReference type="GO" id="GO:0009103">
    <property type="term" value="P:lipopolysaccharide biosynthetic process"/>
    <property type="evidence" value="ECO:0007669"/>
    <property type="project" value="UniProtKB-ARBA"/>
</dbReference>
<feature type="transmembrane region" description="Helical" evidence="8">
    <location>
        <begin position="102"/>
        <end position="121"/>
    </location>
</feature>
<gene>
    <name evidence="10" type="ORF">H074_10920</name>
</gene>
<evidence type="ECO:0000256" key="8">
    <source>
        <dbReference type="SAM" id="Phobius"/>
    </source>
</evidence>
<evidence type="ECO:0000256" key="6">
    <source>
        <dbReference type="ARBA" id="ARBA00022989"/>
    </source>
</evidence>
<feature type="transmembrane region" description="Helical" evidence="8">
    <location>
        <begin position="72"/>
        <end position="90"/>
    </location>
</feature>
<dbReference type="Proteomes" id="UP000054226">
    <property type="component" value="Unassembled WGS sequence"/>
</dbReference>
<feature type="transmembrane region" description="Helical" evidence="8">
    <location>
        <begin position="328"/>
        <end position="346"/>
    </location>
</feature>
<feature type="transmembrane region" description="Helical" evidence="8">
    <location>
        <begin position="268"/>
        <end position="285"/>
    </location>
</feature>
<comment type="subcellular location">
    <subcellularLocation>
        <location evidence="1">Cell membrane</location>
        <topology evidence="1">Multi-pass membrane protein</topology>
    </subcellularLocation>
</comment>
<dbReference type="RefSeq" id="WP_007030090.1">
    <property type="nucleotide sequence ID" value="NZ_AOHO01000045.1"/>
</dbReference>
<feature type="transmembrane region" description="Helical" evidence="8">
    <location>
        <begin position="240"/>
        <end position="259"/>
    </location>
</feature>
<feature type="transmembrane region" description="Helical" evidence="8">
    <location>
        <begin position="291"/>
        <end position="308"/>
    </location>
</feature>
<dbReference type="InterPro" id="IPR050297">
    <property type="entry name" value="LipidA_mod_glycosyltrf_83"/>
</dbReference>
<evidence type="ECO:0000259" key="9">
    <source>
        <dbReference type="Pfam" id="PF13231"/>
    </source>
</evidence>
<sequence length="490" mass="53200">MALILGAGGFLRVWALGEIGFNSDEAVYAGQAVALAGDPVLAGLFPVFRAHPLLFQIVLSLGFSGGMTDTGARLWSVLFGLATVVAVYLLGKLLYGRKAGLVAALFLAVMPYHVVVTRQVLLDGPETFFAVITLYCVARFCSERDPRWLYSAAAVMGLTVLTKESAVILVLALFVFFVLSREYRIRLRDLLIVLTIMSAVVVAYPLSLSLSHRTGTGQNYLAWQLFRRANHEITFYGETVTMAVGPALIVLAACGLWLLRGQNTWREWLLVCWIVVPLVFFHLWPVKGYQYLLPIVPAVAVLAARTGVHATVPRWSGSRPAAARSVRAAAVFAVGASLVVPAWLAVNPAPGTTFLAGSGGVPGGREAGRWIKASLPEGSRLMTIGPSMANLVRFYGHRKAFALSVSPNPLSRNPSYEPIDNPDRELRGGDLQYVVWDAFSAARAPFFGERLMRYVHKYGGVAVHTETVEVTTAGGRSTPKPVIVVYEVRP</sequence>
<dbReference type="InterPro" id="IPR038731">
    <property type="entry name" value="RgtA/B/C-like"/>
</dbReference>
<keyword evidence="4 10" id="KW-0808">Transferase</keyword>
<dbReference type="EMBL" id="AOHO01000045">
    <property type="protein sequence ID" value="EME61679.1"/>
    <property type="molecule type" value="Genomic_DNA"/>
</dbReference>